<dbReference type="PANTHER" id="PTHR13138">
    <property type="entry name" value="PROTEIN LIN1"/>
    <property type="match status" value="1"/>
</dbReference>
<dbReference type="InterPro" id="IPR039905">
    <property type="entry name" value="CD2BP2/Lin1"/>
</dbReference>
<gene>
    <name evidence="3" type="ORF">VTK73DRAFT_32</name>
</gene>
<keyword evidence="4" id="KW-1185">Reference proteome</keyword>
<evidence type="ECO:0000313" key="4">
    <source>
        <dbReference type="Proteomes" id="UP001586593"/>
    </source>
</evidence>
<dbReference type="Pfam" id="PF02213">
    <property type="entry name" value="GYF"/>
    <property type="match status" value="1"/>
</dbReference>
<comment type="caution">
    <text evidence="3">The sequence shown here is derived from an EMBL/GenBank/DDBJ whole genome shotgun (WGS) entry which is preliminary data.</text>
</comment>
<feature type="compositionally biased region" description="Basic and acidic residues" evidence="1">
    <location>
        <begin position="12"/>
        <end position="24"/>
    </location>
</feature>
<reference evidence="3 4" key="1">
    <citation type="journal article" date="2024" name="Commun. Biol.">
        <title>Comparative genomic analysis of thermophilic fungi reveals convergent evolutionary adaptations and gene losses.</title>
        <authorList>
            <person name="Steindorff A.S."/>
            <person name="Aguilar-Pontes M.V."/>
            <person name="Robinson A.J."/>
            <person name="Andreopoulos B."/>
            <person name="LaButti K."/>
            <person name="Kuo A."/>
            <person name="Mondo S."/>
            <person name="Riley R."/>
            <person name="Otillar R."/>
            <person name="Haridas S."/>
            <person name="Lipzen A."/>
            <person name="Grimwood J."/>
            <person name="Schmutz J."/>
            <person name="Clum A."/>
            <person name="Reid I.D."/>
            <person name="Moisan M.C."/>
            <person name="Butler G."/>
            <person name="Nguyen T.T.M."/>
            <person name="Dewar K."/>
            <person name="Conant G."/>
            <person name="Drula E."/>
            <person name="Henrissat B."/>
            <person name="Hansel C."/>
            <person name="Singer S."/>
            <person name="Hutchinson M.I."/>
            <person name="de Vries R.P."/>
            <person name="Natvig D.O."/>
            <person name="Powell A.J."/>
            <person name="Tsang A."/>
            <person name="Grigoriev I.V."/>
        </authorList>
    </citation>
    <scope>NUCLEOTIDE SEQUENCE [LARGE SCALE GENOMIC DNA]</scope>
    <source>
        <strain evidence="3 4">ATCC 24622</strain>
    </source>
</reference>
<dbReference type="PROSITE" id="PS50829">
    <property type="entry name" value="GYF"/>
    <property type="match status" value="1"/>
</dbReference>
<protein>
    <recommendedName>
        <fullName evidence="2">GYF domain-containing protein</fullName>
    </recommendedName>
</protein>
<feature type="compositionally biased region" description="Acidic residues" evidence="1">
    <location>
        <begin position="207"/>
        <end position="227"/>
    </location>
</feature>
<dbReference type="EMBL" id="JAZHXJ010000001">
    <property type="protein sequence ID" value="KAL1884338.1"/>
    <property type="molecule type" value="Genomic_DNA"/>
</dbReference>
<dbReference type="InterPro" id="IPR003169">
    <property type="entry name" value="GYF"/>
</dbReference>
<feature type="compositionally biased region" description="Acidic residues" evidence="1">
    <location>
        <begin position="138"/>
        <end position="165"/>
    </location>
</feature>
<sequence>MASRFSAARPKRSSEAFARKHHGDDDDSSSNKKIKFDLRNPSALAPDADEDDYDEVDEQMLAADVIRSTQGATKRGAVNIDGYDSDSENENFSARAEARERSGGRSGKGKKKAEDVNLAEQLDNYDAKLAAGGTAANDLEDGDEEEELDIFGPDDDEAQEQADEEAAGRGKAGKKGKEVRFLQNIAGQDLSSTSREKIDFDQAQESSSDDEEGRELEIQEEGIDEEVGLGGLKKHAPKIDAFNMKQEQEEGAFDEAGNYIRKAVDPDAVHDKWLEGVSKKDMKKAAAAHQKREAELRQLRREEDKVLTSDLFKALIPYLEKSETPLEALARLGRSKTEQKIPKWKQKRRKSGRDQMIVDIRKPEDSRQAEIKAAIDVITDAADGLLKRDYPDIYDTERELMIREYRQETGEDWVDPPREQESGLEAGPTPTMWEYRWTDGRGDGGKQGPFDVATMRAWQDAGYFDEGVEFKPVGQEGGWTRIAKFV</sequence>
<organism evidence="3 4">
    <name type="scientific">Phialemonium thermophilum</name>
    <dbReference type="NCBI Taxonomy" id="223376"/>
    <lineage>
        <taxon>Eukaryota</taxon>
        <taxon>Fungi</taxon>
        <taxon>Dikarya</taxon>
        <taxon>Ascomycota</taxon>
        <taxon>Pezizomycotina</taxon>
        <taxon>Sordariomycetes</taxon>
        <taxon>Sordariomycetidae</taxon>
        <taxon>Cephalothecales</taxon>
        <taxon>Cephalothecaceae</taxon>
        <taxon>Phialemonium</taxon>
    </lineage>
</organism>
<dbReference type="Gene3D" id="3.30.1490.40">
    <property type="match status" value="1"/>
</dbReference>
<name>A0ABR3Y970_9PEZI</name>
<dbReference type="InterPro" id="IPR035445">
    <property type="entry name" value="GYF-like_dom_sf"/>
</dbReference>
<accession>A0ABR3Y970</accession>
<evidence type="ECO:0000259" key="2">
    <source>
        <dbReference type="PROSITE" id="PS50829"/>
    </source>
</evidence>
<feature type="region of interest" description="Disordered" evidence="1">
    <location>
        <begin position="409"/>
        <end position="450"/>
    </location>
</feature>
<feature type="compositionally biased region" description="Acidic residues" evidence="1">
    <location>
        <begin position="47"/>
        <end position="58"/>
    </location>
</feature>
<evidence type="ECO:0000313" key="3">
    <source>
        <dbReference type="EMBL" id="KAL1884338.1"/>
    </source>
</evidence>
<proteinExistence type="predicted"/>
<evidence type="ECO:0000256" key="1">
    <source>
        <dbReference type="SAM" id="MobiDB-lite"/>
    </source>
</evidence>
<dbReference type="Proteomes" id="UP001586593">
    <property type="component" value="Unassembled WGS sequence"/>
</dbReference>
<feature type="domain" description="GYF" evidence="2">
    <location>
        <begin position="430"/>
        <end position="486"/>
    </location>
</feature>
<feature type="region of interest" description="Disordered" evidence="1">
    <location>
        <begin position="132"/>
        <end position="230"/>
    </location>
</feature>
<dbReference type="SUPFAM" id="SSF55277">
    <property type="entry name" value="GYF domain"/>
    <property type="match status" value="1"/>
</dbReference>
<feature type="region of interest" description="Disordered" evidence="1">
    <location>
        <begin position="1"/>
        <end position="117"/>
    </location>
</feature>
<feature type="compositionally biased region" description="Basic and acidic residues" evidence="1">
    <location>
        <begin position="409"/>
        <end position="421"/>
    </location>
</feature>
<dbReference type="PANTHER" id="PTHR13138:SF3">
    <property type="entry name" value="CD2 ANTIGEN CYTOPLASMIC TAIL-BINDING PROTEIN 2"/>
    <property type="match status" value="1"/>
</dbReference>